<feature type="compositionally biased region" description="Basic and acidic residues" evidence="1">
    <location>
        <begin position="107"/>
        <end position="125"/>
    </location>
</feature>
<evidence type="ECO:0000313" key="3">
    <source>
        <dbReference type="WBParaSite" id="TMUE_2000008979.1"/>
    </source>
</evidence>
<feature type="compositionally biased region" description="Basic residues" evidence="1">
    <location>
        <begin position="150"/>
        <end position="163"/>
    </location>
</feature>
<evidence type="ECO:0000313" key="2">
    <source>
        <dbReference type="Proteomes" id="UP000046395"/>
    </source>
</evidence>
<protein>
    <submittedName>
        <fullName evidence="3">Uncharacterized protein</fullName>
    </submittedName>
</protein>
<accession>A0A5S6QP92</accession>
<dbReference type="AlphaFoldDB" id="A0A5S6QP92"/>
<dbReference type="Proteomes" id="UP000046395">
    <property type="component" value="Unassembled WGS sequence"/>
</dbReference>
<reference evidence="3" key="1">
    <citation type="submission" date="2019-12" db="UniProtKB">
        <authorList>
            <consortium name="WormBaseParasite"/>
        </authorList>
    </citation>
    <scope>IDENTIFICATION</scope>
</reference>
<organism evidence="2 3">
    <name type="scientific">Trichuris muris</name>
    <name type="common">Mouse whipworm</name>
    <dbReference type="NCBI Taxonomy" id="70415"/>
    <lineage>
        <taxon>Eukaryota</taxon>
        <taxon>Metazoa</taxon>
        <taxon>Ecdysozoa</taxon>
        <taxon>Nematoda</taxon>
        <taxon>Enoplea</taxon>
        <taxon>Dorylaimia</taxon>
        <taxon>Trichinellida</taxon>
        <taxon>Trichuridae</taxon>
        <taxon>Trichuris</taxon>
    </lineage>
</organism>
<sequence>MRRNDLESEALHSLRSLLCTATNTTPHKQMFKYNRRSTTGTSLPTWLLRPRPVLLKKLVRLNKWDPLVEEVELLEANPQYACVRLPNGRESTVSLRHLAPAGSPSIEMEHENKDEALPAEKDIEKTTPSTEIDSVDDRATIEPEQTQLRRSTRTRRPPIRLDL</sequence>
<name>A0A5S6QP92_TRIMR</name>
<proteinExistence type="predicted"/>
<evidence type="ECO:0000256" key="1">
    <source>
        <dbReference type="SAM" id="MobiDB-lite"/>
    </source>
</evidence>
<dbReference type="WBParaSite" id="TMUE_2000008979.1">
    <property type="protein sequence ID" value="TMUE_2000008979.1"/>
    <property type="gene ID" value="WBGene00295512"/>
</dbReference>
<keyword evidence="2" id="KW-1185">Reference proteome</keyword>
<feature type="region of interest" description="Disordered" evidence="1">
    <location>
        <begin position="101"/>
        <end position="163"/>
    </location>
</feature>
<dbReference type="STRING" id="70415.A0A5S6QP92"/>